<comment type="caution">
    <text evidence="1">The sequence shown here is derived from an EMBL/GenBank/DDBJ whole genome shotgun (WGS) entry which is preliminary data.</text>
</comment>
<reference evidence="1" key="1">
    <citation type="submission" date="2021-02" db="EMBL/GenBank/DDBJ databases">
        <authorList>
            <person name="Nowell W R."/>
        </authorList>
    </citation>
    <scope>NUCLEOTIDE SEQUENCE</scope>
</reference>
<feature type="non-terminal residue" evidence="1">
    <location>
        <position position="1"/>
    </location>
</feature>
<evidence type="ECO:0000313" key="1">
    <source>
        <dbReference type="EMBL" id="CAF4525815.1"/>
    </source>
</evidence>
<sequence>MSLVDLLREYKLENSLNTLLANNINDLEILDEQRDAILNSS</sequence>
<organism evidence="1 2">
    <name type="scientific">Rotaria magnacalcarata</name>
    <dbReference type="NCBI Taxonomy" id="392030"/>
    <lineage>
        <taxon>Eukaryota</taxon>
        <taxon>Metazoa</taxon>
        <taxon>Spiralia</taxon>
        <taxon>Gnathifera</taxon>
        <taxon>Rotifera</taxon>
        <taxon>Eurotatoria</taxon>
        <taxon>Bdelloidea</taxon>
        <taxon>Philodinida</taxon>
        <taxon>Philodinidae</taxon>
        <taxon>Rotaria</taxon>
    </lineage>
</organism>
<accession>A0A8S2Y0D6</accession>
<protein>
    <submittedName>
        <fullName evidence="1">Uncharacterized protein</fullName>
    </submittedName>
</protein>
<gene>
    <name evidence="1" type="ORF">GIL414_LOCUS35814</name>
</gene>
<dbReference type="EMBL" id="CAJOBJ010087266">
    <property type="protein sequence ID" value="CAF4525815.1"/>
    <property type="molecule type" value="Genomic_DNA"/>
</dbReference>
<proteinExistence type="predicted"/>
<dbReference type="Proteomes" id="UP000681720">
    <property type="component" value="Unassembled WGS sequence"/>
</dbReference>
<name>A0A8S2Y0D6_9BILA</name>
<dbReference type="AlphaFoldDB" id="A0A8S2Y0D6"/>
<evidence type="ECO:0000313" key="2">
    <source>
        <dbReference type="Proteomes" id="UP000681720"/>
    </source>
</evidence>